<evidence type="ECO:0000313" key="1">
    <source>
        <dbReference type="EMBL" id="EEQ89104.2"/>
    </source>
</evidence>
<proteinExistence type="predicted"/>
<dbReference type="EMBL" id="EQ999976">
    <property type="protein sequence ID" value="EEQ89104.2"/>
    <property type="molecule type" value="Genomic_DNA"/>
</dbReference>
<accession>A0ABP2F2E9</accession>
<keyword evidence="2" id="KW-1185">Reference proteome</keyword>
<evidence type="ECO:0000313" key="2">
    <source>
        <dbReference type="Proteomes" id="UP000002039"/>
    </source>
</evidence>
<gene>
    <name evidence="1" type="ORF">BDCG_04224</name>
</gene>
<protein>
    <submittedName>
        <fullName evidence="1">Uncharacterized protein</fullName>
    </submittedName>
</protein>
<dbReference type="GeneID" id="69026410"/>
<sequence length="78" mass="9055">MDIFPNARIMRRSSEVGPIRFFYLVHRPPLWMMANQGLVPQIRHDAPGIPQEAKSERFQNRSKFAAPWQQDSNTANTC</sequence>
<dbReference type="RefSeq" id="XP_045276093.1">
    <property type="nucleotide sequence ID" value="XM_045419888.1"/>
</dbReference>
<name>A0ABP2F2E9_AJEDR</name>
<reference evidence="2" key="1">
    <citation type="journal article" date="2015" name="PLoS Genet.">
        <title>The dynamic genome and transcriptome of the human fungal pathogen Blastomyces and close relative Emmonsia.</title>
        <authorList>
            <person name="Munoz J.F."/>
            <person name="Gauthier G.M."/>
            <person name="Desjardins C.A."/>
            <person name="Gallo J.E."/>
            <person name="Holder J."/>
            <person name="Sullivan T.D."/>
            <person name="Marty A.J."/>
            <person name="Carmen J.C."/>
            <person name="Chen Z."/>
            <person name="Ding L."/>
            <person name="Gujja S."/>
            <person name="Magrini V."/>
            <person name="Misas E."/>
            <person name="Mitreva M."/>
            <person name="Priest M."/>
            <person name="Saif S."/>
            <person name="Whiston E.A."/>
            <person name="Young S."/>
            <person name="Zeng Q."/>
            <person name="Goldman W.E."/>
            <person name="Mardis E.R."/>
            <person name="Taylor J.W."/>
            <person name="McEwen J.G."/>
            <person name="Clay O.K."/>
            <person name="Klein B.S."/>
            <person name="Cuomo C.A."/>
        </authorList>
    </citation>
    <scope>NUCLEOTIDE SEQUENCE [LARGE SCALE GENOMIC DNA]</scope>
    <source>
        <strain evidence="2">ER-3 / ATCC MYA-2586</strain>
    </source>
</reference>
<organism evidence="1 2">
    <name type="scientific">Ajellomyces dermatitidis (strain ER-3 / ATCC MYA-2586)</name>
    <name type="common">Blastomyces dermatitidis</name>
    <dbReference type="NCBI Taxonomy" id="559297"/>
    <lineage>
        <taxon>Eukaryota</taxon>
        <taxon>Fungi</taxon>
        <taxon>Dikarya</taxon>
        <taxon>Ascomycota</taxon>
        <taxon>Pezizomycotina</taxon>
        <taxon>Eurotiomycetes</taxon>
        <taxon>Eurotiomycetidae</taxon>
        <taxon>Onygenales</taxon>
        <taxon>Ajellomycetaceae</taxon>
        <taxon>Blastomyces</taxon>
    </lineage>
</organism>
<dbReference type="Proteomes" id="UP000002039">
    <property type="component" value="Unassembled WGS sequence"/>
</dbReference>